<name>A0A2T9X933_9CREN</name>
<proteinExistence type="predicted"/>
<gene>
    <name evidence="1" type="ORF">DDW13_02755</name>
</gene>
<comment type="caution">
    <text evidence="1">The sequence shown here is derived from an EMBL/GenBank/DDBJ whole genome shotgun (WGS) entry which is preliminary data.</text>
</comment>
<evidence type="ECO:0000313" key="1">
    <source>
        <dbReference type="EMBL" id="PVU76565.1"/>
    </source>
</evidence>
<reference evidence="1 2" key="1">
    <citation type="journal article" date="2015" name="Appl. Environ. Microbiol.">
        <title>Nanoarchaeota, Their Sulfolobales Host, and Nanoarchaeota Virus Distribution across Yellowstone National Park Hot Springs.</title>
        <authorList>
            <person name="Munson-McGee J.H."/>
            <person name="Field E.K."/>
            <person name="Bateson M."/>
            <person name="Rooney C."/>
            <person name="Stepanauskas R."/>
            <person name="Young M.J."/>
        </authorList>
    </citation>
    <scope>NUCLEOTIDE SEQUENCE [LARGE SCALE GENOMIC DNA]</scope>
    <source>
        <strain evidence="1">SCGC AC-742_N10</strain>
    </source>
</reference>
<protein>
    <submittedName>
        <fullName evidence="1">Uncharacterized protein</fullName>
    </submittedName>
</protein>
<sequence>MTRQIFLDIIGLYYCLAECCNVSYKEAENKIIYTLKDIIKRNFSRNEKINMVKLWDKKRDFKEKDWIVGLIRNAIRPFNINEIDECDDGSKDCKCIKCELHKAYCCLCEAQGGDVIISVVSNTTMDCKKRNSKLNLDDGIIAENVKMILQECNIGIIIK</sequence>
<dbReference type="EMBL" id="QEFD01000085">
    <property type="protein sequence ID" value="PVU76565.1"/>
    <property type="molecule type" value="Genomic_DNA"/>
</dbReference>
<evidence type="ECO:0000313" key="2">
    <source>
        <dbReference type="Proteomes" id="UP000245638"/>
    </source>
</evidence>
<accession>A0A2T9X933</accession>
<dbReference type="Proteomes" id="UP000245638">
    <property type="component" value="Unassembled WGS sequence"/>
</dbReference>
<organism evidence="1 2">
    <name type="scientific">Acidianus hospitalis</name>
    <dbReference type="NCBI Taxonomy" id="563177"/>
    <lineage>
        <taxon>Archaea</taxon>
        <taxon>Thermoproteota</taxon>
        <taxon>Thermoprotei</taxon>
        <taxon>Sulfolobales</taxon>
        <taxon>Sulfolobaceae</taxon>
        <taxon>Acidianus</taxon>
    </lineage>
</organism>
<dbReference type="AlphaFoldDB" id="A0A2T9X933"/>